<sequence>MSNIAVESARKTLWACARFGYPEVKKIRKCGILRNEKVRICGCQVYFDFQLPTYIWSEEYQTDMMSRHFEAFDQLREKGWFVGEMIWNFADFKTAQTYLRVGGNKKGLFTRQRQPKASAHLMRRRYWSLAHELDKTEVPSDLDTCVQLQSSVYVSSSDGGSTTFRQASANSTKIGSCMAFAITRSTSSESFM</sequence>
<evidence type="ECO:0000259" key="2">
    <source>
        <dbReference type="Pfam" id="PF02836"/>
    </source>
</evidence>
<dbReference type="Proteomes" id="UP001162162">
    <property type="component" value="Unassembled WGS sequence"/>
</dbReference>
<evidence type="ECO:0000313" key="4">
    <source>
        <dbReference type="Proteomes" id="UP001162162"/>
    </source>
</evidence>
<dbReference type="Gene3D" id="3.20.20.80">
    <property type="entry name" value="Glycosidases"/>
    <property type="match status" value="1"/>
</dbReference>
<dbReference type="GO" id="GO:0005975">
    <property type="term" value="P:carbohydrate metabolic process"/>
    <property type="evidence" value="ECO:0007669"/>
    <property type="project" value="InterPro"/>
</dbReference>
<dbReference type="Pfam" id="PF02836">
    <property type="entry name" value="Glyco_hydro_2_C"/>
    <property type="match status" value="1"/>
</dbReference>
<keyword evidence="4" id="KW-1185">Reference proteome</keyword>
<dbReference type="SUPFAM" id="SSF51445">
    <property type="entry name" value="(Trans)glycosidases"/>
    <property type="match status" value="1"/>
</dbReference>
<dbReference type="GO" id="GO:0005615">
    <property type="term" value="C:extracellular space"/>
    <property type="evidence" value="ECO:0007669"/>
    <property type="project" value="TreeGrafter"/>
</dbReference>
<dbReference type="GO" id="GO:0004566">
    <property type="term" value="F:beta-glucuronidase activity"/>
    <property type="evidence" value="ECO:0007669"/>
    <property type="project" value="TreeGrafter"/>
</dbReference>
<evidence type="ECO:0000256" key="1">
    <source>
        <dbReference type="ARBA" id="ARBA00007401"/>
    </source>
</evidence>
<reference evidence="3" key="1">
    <citation type="journal article" date="2023" name="Insect Mol. Biol.">
        <title>Genome sequencing provides insights into the evolution of gene families encoding plant cell wall-degrading enzymes in longhorned beetles.</title>
        <authorList>
            <person name="Shin N.R."/>
            <person name="Okamura Y."/>
            <person name="Kirsch R."/>
            <person name="Pauchet Y."/>
        </authorList>
    </citation>
    <scope>NUCLEOTIDE SEQUENCE</scope>
    <source>
        <strain evidence="3">AMC_N1</strain>
    </source>
</reference>
<dbReference type="AlphaFoldDB" id="A0AAV8Z5L4"/>
<dbReference type="InterPro" id="IPR006103">
    <property type="entry name" value="Glyco_hydro_2_cat"/>
</dbReference>
<organism evidence="3 4">
    <name type="scientific">Aromia moschata</name>
    <dbReference type="NCBI Taxonomy" id="1265417"/>
    <lineage>
        <taxon>Eukaryota</taxon>
        <taxon>Metazoa</taxon>
        <taxon>Ecdysozoa</taxon>
        <taxon>Arthropoda</taxon>
        <taxon>Hexapoda</taxon>
        <taxon>Insecta</taxon>
        <taxon>Pterygota</taxon>
        <taxon>Neoptera</taxon>
        <taxon>Endopterygota</taxon>
        <taxon>Coleoptera</taxon>
        <taxon>Polyphaga</taxon>
        <taxon>Cucujiformia</taxon>
        <taxon>Chrysomeloidea</taxon>
        <taxon>Cerambycidae</taxon>
        <taxon>Cerambycinae</taxon>
        <taxon>Callichromatini</taxon>
        <taxon>Aromia</taxon>
    </lineage>
</organism>
<dbReference type="InterPro" id="IPR017853">
    <property type="entry name" value="GH"/>
</dbReference>
<gene>
    <name evidence="3" type="ORF">NQ318_022409</name>
</gene>
<evidence type="ECO:0000313" key="3">
    <source>
        <dbReference type="EMBL" id="KAJ8959148.1"/>
    </source>
</evidence>
<feature type="domain" description="Glycoside hydrolase family 2 catalytic" evidence="2">
    <location>
        <begin position="50"/>
        <end position="129"/>
    </location>
</feature>
<dbReference type="GO" id="GO:0019391">
    <property type="term" value="P:glucuronoside catabolic process"/>
    <property type="evidence" value="ECO:0007669"/>
    <property type="project" value="TreeGrafter"/>
</dbReference>
<dbReference type="GO" id="GO:0030246">
    <property type="term" value="F:carbohydrate binding"/>
    <property type="evidence" value="ECO:0007669"/>
    <property type="project" value="TreeGrafter"/>
</dbReference>
<comment type="similarity">
    <text evidence="1">Belongs to the glycosyl hydrolase 2 family.</text>
</comment>
<proteinExistence type="inferred from homology"/>
<accession>A0AAV8Z5L4</accession>
<dbReference type="PANTHER" id="PTHR10066">
    <property type="entry name" value="BETA-GLUCURONIDASE"/>
    <property type="match status" value="1"/>
</dbReference>
<protein>
    <recommendedName>
        <fullName evidence="2">Glycoside hydrolase family 2 catalytic domain-containing protein</fullName>
    </recommendedName>
</protein>
<comment type="caution">
    <text evidence="3">The sequence shown here is derived from an EMBL/GenBank/DDBJ whole genome shotgun (WGS) entry which is preliminary data.</text>
</comment>
<dbReference type="EMBL" id="JAPWTK010000014">
    <property type="protein sequence ID" value="KAJ8959148.1"/>
    <property type="molecule type" value="Genomic_DNA"/>
</dbReference>
<dbReference type="PANTHER" id="PTHR10066:SF67">
    <property type="entry name" value="BETA-GLUCURONIDASE"/>
    <property type="match status" value="1"/>
</dbReference>
<name>A0AAV8Z5L4_9CUCU</name>